<dbReference type="AlphaFoldDB" id="A0A3N2DKM4"/>
<proteinExistence type="predicted"/>
<evidence type="ECO:0000313" key="1">
    <source>
        <dbReference type="EMBL" id="ROS00328.1"/>
    </source>
</evidence>
<accession>A0A3N2DKM4</accession>
<evidence type="ECO:0000313" key="2">
    <source>
        <dbReference type="Proteomes" id="UP000275394"/>
    </source>
</evidence>
<comment type="caution">
    <text evidence="1">The sequence shown here is derived from an EMBL/GenBank/DDBJ whole genome shotgun (WGS) entry which is preliminary data.</text>
</comment>
<reference evidence="1 2" key="1">
    <citation type="submission" date="2018-11" db="EMBL/GenBank/DDBJ databases">
        <title>Genomic Encyclopedia of Type Strains, Phase IV (KMG-IV): sequencing the most valuable type-strain genomes for metagenomic binning, comparative biology and taxonomic classification.</title>
        <authorList>
            <person name="Goeker M."/>
        </authorList>
    </citation>
    <scope>NUCLEOTIDE SEQUENCE [LARGE SCALE GENOMIC DNA]</scope>
    <source>
        <strain evidence="1 2">DSM 100316</strain>
    </source>
</reference>
<protein>
    <submittedName>
        <fullName evidence="1">Uncharacterized protein</fullName>
    </submittedName>
</protein>
<organism evidence="1 2">
    <name type="scientific">Sinobacterium caligoides</name>
    <dbReference type="NCBI Taxonomy" id="933926"/>
    <lineage>
        <taxon>Bacteria</taxon>
        <taxon>Pseudomonadati</taxon>
        <taxon>Pseudomonadota</taxon>
        <taxon>Gammaproteobacteria</taxon>
        <taxon>Cellvibrionales</taxon>
        <taxon>Spongiibacteraceae</taxon>
        <taxon>Sinobacterium</taxon>
    </lineage>
</organism>
<keyword evidence="2" id="KW-1185">Reference proteome</keyword>
<dbReference type="RefSeq" id="WP_148059425.1">
    <property type="nucleotide sequence ID" value="NZ_RKHR01000005.1"/>
</dbReference>
<gene>
    <name evidence="1" type="ORF">EDC56_2974</name>
</gene>
<dbReference type="EMBL" id="RKHR01000005">
    <property type="protein sequence ID" value="ROS00328.1"/>
    <property type="molecule type" value="Genomic_DNA"/>
</dbReference>
<sequence>MIKVVKMAERHLILKQATSLGVSIVEEKNTEEYTAFMGAPEGMEFIYNSARDVWVSSSRGRYNKAYFWSEVKDVLDLGLQEPY</sequence>
<name>A0A3N2DKM4_9GAMM</name>
<dbReference type="Proteomes" id="UP000275394">
    <property type="component" value="Unassembled WGS sequence"/>
</dbReference>